<protein>
    <submittedName>
        <fullName evidence="1">Aspartic peptidase domain-containing protein</fullName>
    </submittedName>
</protein>
<dbReference type="Proteomes" id="UP000790377">
    <property type="component" value="Unassembled WGS sequence"/>
</dbReference>
<reference evidence="1" key="1">
    <citation type="journal article" date="2021" name="New Phytol.">
        <title>Evolutionary innovations through gain and loss of genes in the ectomycorrhizal Boletales.</title>
        <authorList>
            <person name="Wu G."/>
            <person name="Miyauchi S."/>
            <person name="Morin E."/>
            <person name="Kuo A."/>
            <person name="Drula E."/>
            <person name="Varga T."/>
            <person name="Kohler A."/>
            <person name="Feng B."/>
            <person name="Cao Y."/>
            <person name="Lipzen A."/>
            <person name="Daum C."/>
            <person name="Hundley H."/>
            <person name="Pangilinan J."/>
            <person name="Johnson J."/>
            <person name="Barry K."/>
            <person name="LaButti K."/>
            <person name="Ng V."/>
            <person name="Ahrendt S."/>
            <person name="Min B."/>
            <person name="Choi I.G."/>
            <person name="Park H."/>
            <person name="Plett J.M."/>
            <person name="Magnuson J."/>
            <person name="Spatafora J.W."/>
            <person name="Nagy L.G."/>
            <person name="Henrissat B."/>
            <person name="Grigoriev I.V."/>
            <person name="Yang Z.L."/>
            <person name="Xu J."/>
            <person name="Martin F.M."/>
        </authorList>
    </citation>
    <scope>NUCLEOTIDE SEQUENCE</scope>
    <source>
        <strain evidence="1">ATCC 28755</strain>
    </source>
</reference>
<gene>
    <name evidence="1" type="ORF">BJ138DRAFT_1200673</name>
</gene>
<dbReference type="EMBL" id="MU267607">
    <property type="protein sequence ID" value="KAH7914884.1"/>
    <property type="molecule type" value="Genomic_DNA"/>
</dbReference>
<keyword evidence="2" id="KW-1185">Reference proteome</keyword>
<proteinExistence type="predicted"/>
<organism evidence="1 2">
    <name type="scientific">Hygrophoropsis aurantiaca</name>
    <dbReference type="NCBI Taxonomy" id="72124"/>
    <lineage>
        <taxon>Eukaryota</taxon>
        <taxon>Fungi</taxon>
        <taxon>Dikarya</taxon>
        <taxon>Basidiomycota</taxon>
        <taxon>Agaricomycotina</taxon>
        <taxon>Agaricomycetes</taxon>
        <taxon>Agaricomycetidae</taxon>
        <taxon>Boletales</taxon>
        <taxon>Coniophorineae</taxon>
        <taxon>Hygrophoropsidaceae</taxon>
        <taxon>Hygrophoropsis</taxon>
    </lineage>
</organism>
<comment type="caution">
    <text evidence="1">The sequence shown here is derived from an EMBL/GenBank/DDBJ whole genome shotgun (WGS) entry which is preliminary data.</text>
</comment>
<name>A0ACB8APN4_9AGAM</name>
<evidence type="ECO:0000313" key="2">
    <source>
        <dbReference type="Proteomes" id="UP000790377"/>
    </source>
</evidence>
<sequence length="404" mass="42268">MLYSGAFLILVPALVAALPHPPSFITIPLGKRSPIERSAGVADVSAVRAGMARAVAKVERNLAIYEENTGRSLTNSRRVRKRDQGSDPLFGSKDIYWYGNITIGTPPVTFSMDFDTGSSDLFIPSPDCATCGGFTVYNATASSTSKELGQYVGLIYGDQSSVIGLTYTDTVSIAGYTAKNQTIVAALEYSSGFTNSSVVSDGLMGMAFGSIGKSTSSPLVQTLIAQNAIPEPVFAFKLAQSGSELRIGGVNSALYKGDFTYTNVTNAGYWQIDVESVSANGTQILSNVSAIVDSGTTVITGDTASVSKLYAAVGGVALGDGTYAYPCDATPEFAFQIGGKSIAVAPEVLNGGYLTDSINGKPMCLGAITGGDPIGFWILGDIFMRNIYTVFDLGNQRVGFADLA</sequence>
<accession>A0ACB8APN4</accession>
<evidence type="ECO:0000313" key="1">
    <source>
        <dbReference type="EMBL" id="KAH7914884.1"/>
    </source>
</evidence>